<evidence type="ECO:0000313" key="1">
    <source>
        <dbReference type="EMBL" id="KAG9061127.1"/>
    </source>
</evidence>
<proteinExistence type="predicted"/>
<dbReference type="Proteomes" id="UP000707451">
    <property type="component" value="Unassembled WGS sequence"/>
</dbReference>
<gene>
    <name evidence="1" type="ORF">KI688_007757</name>
</gene>
<dbReference type="AlphaFoldDB" id="A0A9P7XHT4"/>
<keyword evidence="2" id="KW-1185">Reference proteome</keyword>
<comment type="caution">
    <text evidence="1">The sequence shown here is derived from an EMBL/GenBank/DDBJ whole genome shotgun (WGS) entry which is preliminary data.</text>
</comment>
<name>A0A9P7XHT4_9FUNG</name>
<protein>
    <submittedName>
        <fullName evidence="1">Uncharacterized protein</fullName>
    </submittedName>
</protein>
<organism evidence="1 2">
    <name type="scientific">Linnemannia hyalina</name>
    <dbReference type="NCBI Taxonomy" id="64524"/>
    <lineage>
        <taxon>Eukaryota</taxon>
        <taxon>Fungi</taxon>
        <taxon>Fungi incertae sedis</taxon>
        <taxon>Mucoromycota</taxon>
        <taxon>Mortierellomycotina</taxon>
        <taxon>Mortierellomycetes</taxon>
        <taxon>Mortierellales</taxon>
        <taxon>Mortierellaceae</taxon>
        <taxon>Linnemannia</taxon>
    </lineage>
</organism>
<evidence type="ECO:0000313" key="2">
    <source>
        <dbReference type="Proteomes" id="UP000707451"/>
    </source>
</evidence>
<accession>A0A9P7XHT4</accession>
<sequence length="60" mass="6601">MDQFDSLLTGIDLERQTGICNFFNILPIAAPTPAMAKPSGRELKADRRDFAHTSALVLKP</sequence>
<dbReference type="EMBL" id="JAHRHY010000026">
    <property type="protein sequence ID" value="KAG9061127.1"/>
    <property type="molecule type" value="Genomic_DNA"/>
</dbReference>
<reference evidence="1" key="1">
    <citation type="submission" date="2021-06" db="EMBL/GenBank/DDBJ databases">
        <title>Genome Sequence of Mortierella hyaline Strain SCG-10, a Cold-Adapted, Nitrate-Reducing Fungus Isolated from Soil in Minnesota, USA.</title>
        <authorList>
            <person name="Aldossari N."/>
        </authorList>
    </citation>
    <scope>NUCLEOTIDE SEQUENCE</scope>
    <source>
        <strain evidence="1">SCG-10</strain>
    </source>
</reference>